<dbReference type="InterPro" id="IPR035301">
    <property type="entry name" value="L1_trimer"/>
</dbReference>
<dbReference type="Pfam" id="PF17490">
    <property type="entry name" value="Tnp_22_dsRBD"/>
    <property type="match status" value="1"/>
</dbReference>
<keyword evidence="2" id="KW-0175">Coiled coil</keyword>
<dbReference type="Gene3D" id="3.30.70.1820">
    <property type="entry name" value="L1 transposable element, RRM domain"/>
    <property type="match status" value="1"/>
</dbReference>
<evidence type="ECO:0000256" key="2">
    <source>
        <dbReference type="SAM" id="Coils"/>
    </source>
</evidence>
<dbReference type="AlphaFoldDB" id="A0A8D0ZPA6"/>
<accession>A0A8D0ZPA6</accession>
<dbReference type="FunFam" id="3.30.70.1820:FF:000002">
    <property type="entry name" value="LINE-1 retrotransposable element ORF1 protein"/>
    <property type="match status" value="1"/>
</dbReference>
<dbReference type="Gene3D" id="3.30.250.20">
    <property type="entry name" value="L1 transposable element, C-terminal domain"/>
    <property type="match status" value="1"/>
</dbReference>
<comment type="similarity">
    <text evidence="1">Belongs to the transposase 22 family.</text>
</comment>
<feature type="domain" description="L1 transposable element trimerization" evidence="4">
    <location>
        <begin position="94"/>
        <end position="132"/>
    </location>
</feature>
<evidence type="ECO:0000313" key="6">
    <source>
        <dbReference type="Ensembl" id="ENSSSCP00035019632.1"/>
    </source>
</evidence>
<dbReference type="InterPro" id="IPR035300">
    <property type="entry name" value="L1_dsRBD"/>
</dbReference>
<dbReference type="Proteomes" id="UP000694720">
    <property type="component" value="Unplaced"/>
</dbReference>
<dbReference type="Gene3D" id="1.20.5.390">
    <property type="entry name" value="L1 transposable element, trimerization domain"/>
    <property type="match status" value="1"/>
</dbReference>
<evidence type="ECO:0008006" key="8">
    <source>
        <dbReference type="Google" id="ProtNLM"/>
    </source>
</evidence>
<evidence type="ECO:0000313" key="7">
    <source>
        <dbReference type="Proteomes" id="UP000694720"/>
    </source>
</evidence>
<evidence type="ECO:0000256" key="1">
    <source>
        <dbReference type="ARBA" id="ARBA00061640"/>
    </source>
</evidence>
<evidence type="ECO:0000259" key="5">
    <source>
        <dbReference type="Pfam" id="PF17490"/>
    </source>
</evidence>
<dbReference type="InterPro" id="IPR043636">
    <property type="entry name" value="L1_RRM_dom"/>
</dbReference>
<proteinExistence type="inferred from homology"/>
<dbReference type="InterPro" id="IPR042566">
    <property type="entry name" value="L1_C"/>
</dbReference>
<evidence type="ECO:0000259" key="3">
    <source>
        <dbReference type="Pfam" id="PF02994"/>
    </source>
</evidence>
<organism evidence="6 7">
    <name type="scientific">Sus scrofa</name>
    <name type="common">Pig</name>
    <dbReference type="NCBI Taxonomy" id="9823"/>
    <lineage>
        <taxon>Eukaryota</taxon>
        <taxon>Metazoa</taxon>
        <taxon>Chordata</taxon>
        <taxon>Craniata</taxon>
        <taxon>Vertebrata</taxon>
        <taxon>Euteleostomi</taxon>
        <taxon>Mammalia</taxon>
        <taxon>Eutheria</taxon>
        <taxon>Laurasiatheria</taxon>
        <taxon>Artiodactyla</taxon>
        <taxon>Suina</taxon>
        <taxon>Suidae</taxon>
        <taxon>Sus</taxon>
    </lineage>
</organism>
<feature type="domain" description="L1 transposable element RRM" evidence="3">
    <location>
        <begin position="136"/>
        <end position="232"/>
    </location>
</feature>
<feature type="coiled-coil region" evidence="2">
    <location>
        <begin position="39"/>
        <end position="112"/>
    </location>
</feature>
<reference evidence="6" key="1">
    <citation type="submission" date="2025-08" db="UniProtKB">
        <authorList>
            <consortium name="Ensembl"/>
        </authorList>
    </citation>
    <scope>IDENTIFICATION</scope>
</reference>
<feature type="domain" description="L1 transposable element dsRBD-like" evidence="5">
    <location>
        <begin position="235"/>
        <end position="281"/>
    </location>
</feature>
<dbReference type="PANTHER" id="PTHR11505">
    <property type="entry name" value="L1 TRANSPOSABLE ELEMENT-RELATED"/>
    <property type="match status" value="1"/>
</dbReference>
<dbReference type="Pfam" id="PF02994">
    <property type="entry name" value="Transposase_22"/>
    <property type="match status" value="1"/>
</dbReference>
<dbReference type="InterPro" id="IPR004244">
    <property type="entry name" value="Transposase_22"/>
</dbReference>
<dbReference type="Pfam" id="PF17489">
    <property type="entry name" value="Tnp_22_trimer"/>
    <property type="match status" value="1"/>
</dbReference>
<protein>
    <recommendedName>
        <fullName evidence="8">L1 transposable element RRM domain-containing protein</fullName>
    </recommendedName>
</protein>
<sequence>MKRQRTITQMREKGKTPEKQLSKEEILSLQEKDFRLLMLKMMQDIGNKLEAKMDNLQETLTKEIQDIKLKQEEMQNTITEIKNTLEAANSRIQEAEEQISEVEDRLVEITDAEQKREKRLKRNEETLRALWDKMKRTNICIIGVSEGEERQKGTEKIFQEIIAKNCHNIRKEPLTQIQEAQRVPYKINPKRNTPRHILIKLTKIKDKEKILKAAREKKQVTYKGTPMRLLADFSAETLQARREWHNMFNLMKGKNLQLNPARLSFRFEGEIKTFTDKQKLRIQQH</sequence>
<dbReference type="Ensembl" id="ENSSSCT00035049075.1">
    <property type="protein sequence ID" value="ENSSSCP00035019632.1"/>
    <property type="gene ID" value="ENSSSCG00035037020.1"/>
</dbReference>
<evidence type="ECO:0000259" key="4">
    <source>
        <dbReference type="Pfam" id="PF17489"/>
    </source>
</evidence>
<name>A0A8D0ZPA6_PIG</name>